<keyword evidence="6" id="KW-1185">Reference proteome</keyword>
<dbReference type="STRING" id="86259.A0A4Z1NYK5"/>
<keyword evidence="5" id="KW-0413">Isomerase</keyword>
<dbReference type="CDD" id="cd06558">
    <property type="entry name" value="crotonase-like"/>
    <property type="match status" value="1"/>
</dbReference>
<keyword evidence="3" id="KW-0843">Virulence</keyword>
<dbReference type="Proteomes" id="UP000298493">
    <property type="component" value="Unassembled WGS sequence"/>
</dbReference>
<protein>
    <submittedName>
        <fullName evidence="5">Enoyl-CoA hydratase/isomerase</fullName>
    </submittedName>
</protein>
<dbReference type="Gene3D" id="1.10.12.10">
    <property type="entry name" value="Lyase 2-enoyl-coa Hydratase, Chain A, domain 2"/>
    <property type="match status" value="1"/>
</dbReference>
<reference evidence="5 6" key="1">
    <citation type="submission" date="2019-04" db="EMBL/GenBank/DDBJ databases">
        <title>High contiguity whole genome sequence and gene annotation resource for two Venturia nashicola isolates.</title>
        <authorList>
            <person name="Prokchorchik M."/>
            <person name="Won K."/>
            <person name="Lee Y."/>
            <person name="Choi E.D."/>
            <person name="Segonzac C."/>
            <person name="Sohn K.H."/>
        </authorList>
    </citation>
    <scope>NUCLEOTIDE SEQUENCE [LARGE SCALE GENOMIC DNA]</scope>
    <source>
        <strain evidence="5 6">PRI2</strain>
    </source>
</reference>
<dbReference type="EMBL" id="SNSC02000010">
    <property type="protein sequence ID" value="TID21017.1"/>
    <property type="molecule type" value="Genomic_DNA"/>
</dbReference>
<dbReference type="InterPro" id="IPR029045">
    <property type="entry name" value="ClpP/crotonase-like_dom_sf"/>
</dbReference>
<comment type="pathway">
    <text evidence="1">Mycotoxin biosynthesis.</text>
</comment>
<dbReference type="FunFam" id="3.90.226.10:FF:000009">
    <property type="entry name" value="Carnitinyl-CoA dehydratase"/>
    <property type="match status" value="1"/>
</dbReference>
<comment type="caution">
    <text evidence="5">The sequence shown here is derived from an EMBL/GenBank/DDBJ whole genome shotgun (WGS) entry which is preliminary data.</text>
</comment>
<accession>A0A4Z1NYK5</accession>
<organism evidence="5 6">
    <name type="scientific">Venturia nashicola</name>
    <dbReference type="NCBI Taxonomy" id="86259"/>
    <lineage>
        <taxon>Eukaryota</taxon>
        <taxon>Fungi</taxon>
        <taxon>Dikarya</taxon>
        <taxon>Ascomycota</taxon>
        <taxon>Pezizomycotina</taxon>
        <taxon>Dothideomycetes</taxon>
        <taxon>Pleosporomycetidae</taxon>
        <taxon>Venturiales</taxon>
        <taxon>Venturiaceae</taxon>
        <taxon>Venturia</taxon>
    </lineage>
</organism>
<dbReference type="GO" id="GO:0006635">
    <property type="term" value="P:fatty acid beta-oxidation"/>
    <property type="evidence" value="ECO:0007669"/>
    <property type="project" value="TreeGrafter"/>
</dbReference>
<comment type="similarity">
    <text evidence="2">Belongs to the enoyl-CoA hydratase/isomerase family.</text>
</comment>
<evidence type="ECO:0000313" key="6">
    <source>
        <dbReference type="Proteomes" id="UP000298493"/>
    </source>
</evidence>
<evidence type="ECO:0000256" key="4">
    <source>
        <dbReference type="ARBA" id="ARBA00023239"/>
    </source>
</evidence>
<gene>
    <name evidence="5" type="ORF">E6O75_ATG05782</name>
</gene>
<dbReference type="FunFam" id="1.10.12.10:FF:000001">
    <property type="entry name" value="Probable enoyl-CoA hydratase, mitochondrial"/>
    <property type="match status" value="1"/>
</dbReference>
<evidence type="ECO:0000256" key="3">
    <source>
        <dbReference type="ARBA" id="ARBA00023026"/>
    </source>
</evidence>
<evidence type="ECO:0000313" key="5">
    <source>
        <dbReference type="EMBL" id="TID21017.1"/>
    </source>
</evidence>
<dbReference type="GO" id="GO:0016836">
    <property type="term" value="F:hydro-lyase activity"/>
    <property type="evidence" value="ECO:0007669"/>
    <property type="project" value="UniProtKB-ARBA"/>
</dbReference>
<dbReference type="SUPFAM" id="SSF52096">
    <property type="entry name" value="ClpP/crotonase"/>
    <property type="match status" value="1"/>
</dbReference>
<dbReference type="GO" id="GO:0016853">
    <property type="term" value="F:isomerase activity"/>
    <property type="evidence" value="ECO:0007669"/>
    <property type="project" value="UniProtKB-KW"/>
</dbReference>
<name>A0A4Z1NYK5_9PEZI</name>
<sequence length="265" mass="28229">MSDSADISLVKCTIARDGVALVELNRPKKRNALSQVMIDQLVSTLESLDRNLDVRAIVLTGSVRNGPFCAGVDLAELVNISTTIAHKTQFLVDLKNAFATFSKPVLSAVVGFALGGGFEVALASDMIVAAGDAKFGFPEIKIGTMPGAGGTQRLTRALGKQKAMEIILTGNPVSGLELSNYGLVNYSLPAEEVLPKALELARSIATFSGPVAQLCKASILQAEQTHLSAGLEFEKALYYTSFSYGDCKEGMAAFLEKRAPEFRHL</sequence>
<keyword evidence="4" id="KW-0456">Lyase</keyword>
<dbReference type="Gene3D" id="3.90.226.10">
    <property type="entry name" value="2-enoyl-CoA Hydratase, Chain A, domain 1"/>
    <property type="match status" value="1"/>
</dbReference>
<evidence type="ECO:0000256" key="2">
    <source>
        <dbReference type="ARBA" id="ARBA00005254"/>
    </source>
</evidence>
<proteinExistence type="inferred from homology"/>
<dbReference type="Pfam" id="PF00378">
    <property type="entry name" value="ECH_1"/>
    <property type="match status" value="1"/>
</dbReference>
<dbReference type="InterPro" id="IPR014748">
    <property type="entry name" value="Enoyl-CoA_hydra_C"/>
</dbReference>
<dbReference type="AlphaFoldDB" id="A0A4Z1NYK5"/>
<evidence type="ECO:0000256" key="1">
    <source>
        <dbReference type="ARBA" id="ARBA00004685"/>
    </source>
</evidence>
<dbReference type="InterPro" id="IPR001753">
    <property type="entry name" value="Enoyl-CoA_hydra/iso"/>
</dbReference>
<dbReference type="OrthoDB" id="2018133at2759"/>
<dbReference type="GO" id="GO:0005739">
    <property type="term" value="C:mitochondrion"/>
    <property type="evidence" value="ECO:0007669"/>
    <property type="project" value="TreeGrafter"/>
</dbReference>
<dbReference type="PANTHER" id="PTHR11941:SF54">
    <property type="entry name" value="ENOYL-COA HYDRATASE, MITOCHONDRIAL"/>
    <property type="match status" value="1"/>
</dbReference>
<dbReference type="PANTHER" id="PTHR11941">
    <property type="entry name" value="ENOYL-COA HYDRATASE-RELATED"/>
    <property type="match status" value="1"/>
</dbReference>